<reference evidence="1 2" key="1">
    <citation type="submission" date="2019-02" db="EMBL/GenBank/DDBJ databases">
        <title>Deep-cultivation of Planctomycetes and their phenomic and genomic characterization uncovers novel biology.</title>
        <authorList>
            <person name="Wiegand S."/>
            <person name="Jogler M."/>
            <person name="Boedeker C."/>
            <person name="Pinto D."/>
            <person name="Vollmers J."/>
            <person name="Rivas-Marin E."/>
            <person name="Kohn T."/>
            <person name="Peeters S.H."/>
            <person name="Heuer A."/>
            <person name="Rast P."/>
            <person name="Oberbeckmann S."/>
            <person name="Bunk B."/>
            <person name="Jeske O."/>
            <person name="Meyerdierks A."/>
            <person name="Storesund J.E."/>
            <person name="Kallscheuer N."/>
            <person name="Luecker S."/>
            <person name="Lage O.M."/>
            <person name="Pohl T."/>
            <person name="Merkel B.J."/>
            <person name="Hornburger P."/>
            <person name="Mueller R.-W."/>
            <person name="Bruemmer F."/>
            <person name="Labrenz M."/>
            <person name="Spormann A.M."/>
            <person name="Op den Camp H."/>
            <person name="Overmann J."/>
            <person name="Amann R."/>
            <person name="Jetten M.S.M."/>
            <person name="Mascher T."/>
            <person name="Medema M.H."/>
            <person name="Devos D.P."/>
            <person name="Kaster A.-K."/>
            <person name="Ovreas L."/>
            <person name="Rohde M."/>
            <person name="Galperin M.Y."/>
            <person name="Jogler C."/>
        </authorList>
    </citation>
    <scope>NUCLEOTIDE SEQUENCE [LARGE SCALE GENOMIC DNA]</scope>
    <source>
        <strain evidence="1 2">Pla85_3_4</strain>
    </source>
</reference>
<sequence>MLCVKLNRSEASVLTCDAMRQEKDIQFVRIV</sequence>
<gene>
    <name evidence="1" type="ORF">Pla8534_64570</name>
</gene>
<organism evidence="1 2">
    <name type="scientific">Lignipirellula cremea</name>
    <dbReference type="NCBI Taxonomy" id="2528010"/>
    <lineage>
        <taxon>Bacteria</taxon>
        <taxon>Pseudomonadati</taxon>
        <taxon>Planctomycetota</taxon>
        <taxon>Planctomycetia</taxon>
        <taxon>Pirellulales</taxon>
        <taxon>Pirellulaceae</taxon>
        <taxon>Lignipirellula</taxon>
    </lineage>
</organism>
<dbReference type="Proteomes" id="UP000317648">
    <property type="component" value="Chromosome"/>
</dbReference>
<dbReference type="KEGG" id="lcre:Pla8534_64570"/>
<dbReference type="AlphaFoldDB" id="A0A518E3C3"/>
<name>A0A518E3C3_9BACT</name>
<evidence type="ECO:0000313" key="1">
    <source>
        <dbReference type="EMBL" id="QDU98586.1"/>
    </source>
</evidence>
<accession>A0A518E3C3</accession>
<evidence type="ECO:0000313" key="2">
    <source>
        <dbReference type="Proteomes" id="UP000317648"/>
    </source>
</evidence>
<protein>
    <submittedName>
        <fullName evidence="1">Uncharacterized protein</fullName>
    </submittedName>
</protein>
<dbReference type="EMBL" id="CP036433">
    <property type="protein sequence ID" value="QDU98586.1"/>
    <property type="molecule type" value="Genomic_DNA"/>
</dbReference>
<proteinExistence type="predicted"/>
<keyword evidence="2" id="KW-1185">Reference proteome</keyword>